<reference evidence="3 4" key="1">
    <citation type="submission" date="2019-07" db="EMBL/GenBank/DDBJ databases">
        <authorList>
            <person name="Zhou L.-Y."/>
        </authorList>
    </citation>
    <scope>NUCLEOTIDE SEQUENCE [LARGE SCALE GENOMIC DNA]</scope>
    <source>
        <strain evidence="3 4">YIM 101269</strain>
    </source>
</reference>
<dbReference type="Proteomes" id="UP000317638">
    <property type="component" value="Unassembled WGS sequence"/>
</dbReference>
<keyword evidence="1" id="KW-1133">Transmembrane helix</keyword>
<proteinExistence type="predicted"/>
<feature type="domain" description="CAAX prenyl protease 2/Lysostaphin resistance protein A-like" evidence="2">
    <location>
        <begin position="152"/>
        <end position="243"/>
    </location>
</feature>
<keyword evidence="3" id="KW-0645">Protease</keyword>
<feature type="transmembrane region" description="Helical" evidence="1">
    <location>
        <begin position="233"/>
        <end position="252"/>
    </location>
</feature>
<evidence type="ECO:0000313" key="3">
    <source>
        <dbReference type="EMBL" id="TRY19075.1"/>
    </source>
</evidence>
<keyword evidence="1" id="KW-0812">Transmembrane</keyword>
<protein>
    <submittedName>
        <fullName evidence="3">CPBP family intramembrane metalloprotease</fullName>
    </submittedName>
</protein>
<evidence type="ECO:0000259" key="2">
    <source>
        <dbReference type="Pfam" id="PF02517"/>
    </source>
</evidence>
<comment type="caution">
    <text evidence="3">The sequence shown here is derived from an EMBL/GenBank/DDBJ whole genome shotgun (WGS) entry which is preliminary data.</text>
</comment>
<keyword evidence="3" id="KW-0378">Hydrolase</keyword>
<dbReference type="EMBL" id="VKKG01000002">
    <property type="protein sequence ID" value="TRY19075.1"/>
    <property type="molecule type" value="Genomic_DNA"/>
</dbReference>
<sequence length="259" mass="27968">METATTPSGTSRMLRIEILVVLGISLGQSAVYSVLRIINRLTYEVPLNQQTTTINSSTTPDRPWLDLAYQVAGTVFPLMPAVLVLYLLWAVHRPEGGPFGSMGFDLAKPGRDLAVGFATFAGIGVAGLAFYLVSRELGINTNVAPANLAAAWWTVPILLLRAVMNGILEEVVMLGYLFTRWRQSGGGIVAVLVGSALVRGGYHLYQGFGGFIGNAVMGVLFGLIYLRTKRVMPLVVCHTLLDVFAFVGYALLAPHLAWL</sequence>
<gene>
    <name evidence="3" type="ORF">FOJ82_05500</name>
</gene>
<feature type="transmembrane region" description="Helical" evidence="1">
    <location>
        <begin position="67"/>
        <end position="92"/>
    </location>
</feature>
<organism evidence="3 4">
    <name type="scientific">Tessaracoccus rhinocerotis</name>
    <dbReference type="NCBI Taxonomy" id="1689449"/>
    <lineage>
        <taxon>Bacteria</taxon>
        <taxon>Bacillati</taxon>
        <taxon>Actinomycetota</taxon>
        <taxon>Actinomycetes</taxon>
        <taxon>Propionibacteriales</taxon>
        <taxon>Propionibacteriaceae</taxon>
        <taxon>Tessaracoccus</taxon>
    </lineage>
</organism>
<feature type="transmembrane region" description="Helical" evidence="1">
    <location>
        <begin position="113"/>
        <end position="133"/>
    </location>
</feature>
<dbReference type="AlphaFoldDB" id="A0A553K313"/>
<name>A0A553K313_9ACTN</name>
<dbReference type="Pfam" id="PF02517">
    <property type="entry name" value="Rce1-like"/>
    <property type="match status" value="1"/>
</dbReference>
<feature type="transmembrane region" description="Helical" evidence="1">
    <location>
        <begin position="18"/>
        <end position="38"/>
    </location>
</feature>
<evidence type="ECO:0000256" key="1">
    <source>
        <dbReference type="SAM" id="Phobius"/>
    </source>
</evidence>
<feature type="transmembrane region" description="Helical" evidence="1">
    <location>
        <begin position="208"/>
        <end position="226"/>
    </location>
</feature>
<dbReference type="GO" id="GO:0004175">
    <property type="term" value="F:endopeptidase activity"/>
    <property type="evidence" value="ECO:0007669"/>
    <property type="project" value="UniProtKB-ARBA"/>
</dbReference>
<dbReference type="GO" id="GO:0006508">
    <property type="term" value="P:proteolysis"/>
    <property type="evidence" value="ECO:0007669"/>
    <property type="project" value="UniProtKB-KW"/>
</dbReference>
<accession>A0A553K313</accession>
<dbReference type="InterPro" id="IPR003675">
    <property type="entry name" value="Rce1/LyrA-like_dom"/>
</dbReference>
<keyword evidence="1" id="KW-0472">Membrane</keyword>
<evidence type="ECO:0000313" key="4">
    <source>
        <dbReference type="Proteomes" id="UP000317638"/>
    </source>
</evidence>
<keyword evidence="4" id="KW-1185">Reference proteome</keyword>
<keyword evidence="3" id="KW-0482">Metalloprotease</keyword>
<dbReference type="GO" id="GO:0080120">
    <property type="term" value="P:CAAX-box protein maturation"/>
    <property type="evidence" value="ECO:0007669"/>
    <property type="project" value="UniProtKB-ARBA"/>
</dbReference>
<dbReference type="OrthoDB" id="4453618at2"/>
<dbReference type="GO" id="GO:0008237">
    <property type="term" value="F:metallopeptidase activity"/>
    <property type="evidence" value="ECO:0007669"/>
    <property type="project" value="UniProtKB-KW"/>
</dbReference>
<feature type="transmembrane region" description="Helical" evidence="1">
    <location>
        <begin position="153"/>
        <end position="178"/>
    </location>
</feature>